<accession>A0AAV6TWY5</accession>
<protein>
    <submittedName>
        <fullName evidence="1">Uncharacterized protein</fullName>
    </submittedName>
</protein>
<dbReference type="Proteomes" id="UP000827092">
    <property type="component" value="Unassembled WGS sequence"/>
</dbReference>
<evidence type="ECO:0000313" key="2">
    <source>
        <dbReference type="Proteomes" id="UP000827092"/>
    </source>
</evidence>
<proteinExistence type="predicted"/>
<sequence length="166" mass="19677">MLFENRIRARWAKKNFSFLATAVCLYAEQRRPKRKWVKQWLLNIRQHTHLNLLQELRLEPSDWRNYLRLDEEAYFQLLRLVTPMIKKYTVMRQCITPHERLAATLRFLATGMNFEELKFVTAISPQRLGVIIPETCLALLKSLRAYMMGSSIISPKFVVIACSEFK</sequence>
<dbReference type="AlphaFoldDB" id="A0AAV6TWY5"/>
<dbReference type="EMBL" id="JAFNEN010000862">
    <property type="protein sequence ID" value="KAG8176622.1"/>
    <property type="molecule type" value="Genomic_DNA"/>
</dbReference>
<name>A0AAV6TWY5_9ARAC</name>
<comment type="caution">
    <text evidence="1">The sequence shown here is derived from an EMBL/GenBank/DDBJ whole genome shotgun (WGS) entry which is preliminary data.</text>
</comment>
<evidence type="ECO:0000313" key="1">
    <source>
        <dbReference type="EMBL" id="KAG8176622.1"/>
    </source>
</evidence>
<organism evidence="1 2">
    <name type="scientific">Oedothorax gibbosus</name>
    <dbReference type="NCBI Taxonomy" id="931172"/>
    <lineage>
        <taxon>Eukaryota</taxon>
        <taxon>Metazoa</taxon>
        <taxon>Ecdysozoa</taxon>
        <taxon>Arthropoda</taxon>
        <taxon>Chelicerata</taxon>
        <taxon>Arachnida</taxon>
        <taxon>Araneae</taxon>
        <taxon>Araneomorphae</taxon>
        <taxon>Entelegynae</taxon>
        <taxon>Araneoidea</taxon>
        <taxon>Linyphiidae</taxon>
        <taxon>Erigoninae</taxon>
        <taxon>Oedothorax</taxon>
    </lineage>
</organism>
<reference evidence="1 2" key="1">
    <citation type="journal article" date="2022" name="Nat. Ecol. Evol.">
        <title>A masculinizing supergene underlies an exaggerated male reproductive morph in a spider.</title>
        <authorList>
            <person name="Hendrickx F."/>
            <person name="De Corte Z."/>
            <person name="Sonet G."/>
            <person name="Van Belleghem S.M."/>
            <person name="Kostlbacher S."/>
            <person name="Vangestel C."/>
        </authorList>
    </citation>
    <scope>NUCLEOTIDE SEQUENCE [LARGE SCALE GENOMIC DNA]</scope>
    <source>
        <strain evidence="1">W744_W776</strain>
    </source>
</reference>
<gene>
    <name evidence="1" type="ORF">JTE90_028604</name>
</gene>
<keyword evidence="2" id="KW-1185">Reference proteome</keyword>